<accession>A0AAV7M2U4</accession>
<comment type="caution">
    <text evidence="1">The sequence shown here is derived from an EMBL/GenBank/DDBJ whole genome shotgun (WGS) entry which is preliminary data.</text>
</comment>
<evidence type="ECO:0000313" key="2">
    <source>
        <dbReference type="Proteomes" id="UP001066276"/>
    </source>
</evidence>
<dbReference type="EMBL" id="JANPWB010000014">
    <property type="protein sequence ID" value="KAJ1098115.1"/>
    <property type="molecule type" value="Genomic_DNA"/>
</dbReference>
<gene>
    <name evidence="1" type="ORF">NDU88_003231</name>
</gene>
<protein>
    <submittedName>
        <fullName evidence="1">Uncharacterized protein</fullName>
    </submittedName>
</protein>
<dbReference type="AlphaFoldDB" id="A0AAV7M2U4"/>
<name>A0AAV7M2U4_PLEWA</name>
<reference evidence="1" key="1">
    <citation type="journal article" date="2022" name="bioRxiv">
        <title>Sequencing and chromosome-scale assembly of the giantPleurodeles waltlgenome.</title>
        <authorList>
            <person name="Brown T."/>
            <person name="Elewa A."/>
            <person name="Iarovenko S."/>
            <person name="Subramanian E."/>
            <person name="Araus A.J."/>
            <person name="Petzold A."/>
            <person name="Susuki M."/>
            <person name="Suzuki K.-i.T."/>
            <person name="Hayashi T."/>
            <person name="Toyoda A."/>
            <person name="Oliveira C."/>
            <person name="Osipova E."/>
            <person name="Leigh N.D."/>
            <person name="Simon A."/>
            <person name="Yun M.H."/>
        </authorList>
    </citation>
    <scope>NUCLEOTIDE SEQUENCE</scope>
    <source>
        <strain evidence="1">20211129_DDA</strain>
        <tissue evidence="1">Liver</tissue>
    </source>
</reference>
<sequence length="154" mass="16553">MGRVTVWAHNLGPGWDGAKSSCLLKRLRCAPDTFNIIVHSIALMGPPVTGDPSLVRWCGQLQKKNLHRPFDGAARTATGWGKVPEAGEAYLIYLRGLRSGDWEQGALGTSLVQPSQCTLPRSRVGASLKRLASMPSVGTRCGNAHNHETPSLQA</sequence>
<dbReference type="Proteomes" id="UP001066276">
    <property type="component" value="Chromosome 10"/>
</dbReference>
<proteinExistence type="predicted"/>
<keyword evidence="2" id="KW-1185">Reference proteome</keyword>
<organism evidence="1 2">
    <name type="scientific">Pleurodeles waltl</name>
    <name type="common">Iberian ribbed newt</name>
    <dbReference type="NCBI Taxonomy" id="8319"/>
    <lineage>
        <taxon>Eukaryota</taxon>
        <taxon>Metazoa</taxon>
        <taxon>Chordata</taxon>
        <taxon>Craniata</taxon>
        <taxon>Vertebrata</taxon>
        <taxon>Euteleostomi</taxon>
        <taxon>Amphibia</taxon>
        <taxon>Batrachia</taxon>
        <taxon>Caudata</taxon>
        <taxon>Salamandroidea</taxon>
        <taxon>Salamandridae</taxon>
        <taxon>Pleurodelinae</taxon>
        <taxon>Pleurodeles</taxon>
    </lineage>
</organism>
<evidence type="ECO:0000313" key="1">
    <source>
        <dbReference type="EMBL" id="KAJ1098115.1"/>
    </source>
</evidence>